<evidence type="ECO:0000259" key="12">
    <source>
        <dbReference type="SMART" id="SM00363"/>
    </source>
</evidence>
<evidence type="ECO:0000256" key="2">
    <source>
        <dbReference type="ARBA" id="ARBA00007465"/>
    </source>
</evidence>
<evidence type="ECO:0000256" key="3">
    <source>
        <dbReference type="ARBA" id="ARBA00022730"/>
    </source>
</evidence>
<keyword evidence="6" id="KW-0496">Mitochondrion</keyword>
<feature type="domain" description="RNA-binding S4" evidence="12">
    <location>
        <begin position="126"/>
        <end position="188"/>
    </location>
</feature>
<keyword evidence="3" id="KW-0699">rRNA-binding</keyword>
<dbReference type="GO" id="GO:0042274">
    <property type="term" value="P:ribosomal small subunit biogenesis"/>
    <property type="evidence" value="ECO:0007669"/>
    <property type="project" value="TreeGrafter"/>
</dbReference>
<evidence type="ECO:0000313" key="14">
    <source>
        <dbReference type="Proteomes" id="UP000799776"/>
    </source>
</evidence>
<comment type="subcellular location">
    <subcellularLocation>
        <location evidence="1">Mitochondrion</location>
    </subcellularLocation>
</comment>
<proteinExistence type="inferred from homology"/>
<dbReference type="Proteomes" id="UP000799776">
    <property type="component" value="Unassembled WGS sequence"/>
</dbReference>
<dbReference type="AlphaFoldDB" id="A0A6A5YG45"/>
<keyword evidence="5" id="KW-0689">Ribosomal protein</keyword>
<accession>A0A6A5YG45</accession>
<dbReference type="GO" id="GO:0003735">
    <property type="term" value="F:structural constituent of ribosome"/>
    <property type="evidence" value="ECO:0007669"/>
    <property type="project" value="TreeGrafter"/>
</dbReference>
<sequence length="448" mass="51307">MRKRLHALKHPRLRADWSKENLYNLARQDTNLSQQNGTFFQQKWDAKSRTRAFHGEYIGEKKWQRMFKRTLPAVAPMEPRYLAQYDGSEQAKGRGSGLVYADGSGEVQVQQKSTPYMNMTFGPIERRLDMAVWRALFASSARQARQFVVHGWVKVNGKKMIYPGYQLNPGDMFQVDPERVMWATGARKDEEKYIHEKSAAAMERRNIDAESERDASREKRDEEVKKMEAAEYAEHESSEVTTKPADEEATGVPKTVSPVSEEDAAESKRVIESLLERTKALLENEKDDMSAKRKQDLRGFSTVLTKMRGVVNRGRGVSNSITDDLEAQLAGIITKLRNAKNPGGFAAPEQPEQQAETLTREQEELLAEAMKRLRENPIDETKPYATPWRPRPFMSAFAFIPRYLEVNQNVCAAVYLRHPVARPGLAEVPTPFPHDTNQLAFAWYLRRR</sequence>
<feature type="compositionally biased region" description="Basic and acidic residues" evidence="11">
    <location>
        <begin position="198"/>
        <end position="238"/>
    </location>
</feature>
<evidence type="ECO:0000256" key="6">
    <source>
        <dbReference type="ARBA" id="ARBA00023128"/>
    </source>
</evidence>
<comment type="function">
    <text evidence="8">Component of the mitochondrial ribosome (mitoribosome), a dedicated translation machinery responsible for the synthesis of mitochondrial genome-encoded proteins, including at least some of the essential transmembrane subunits of the mitochondrial respiratory chain. The mitoribosomes are attached to the mitochondrial inner membrane and translation products are cotranslationally integrated into the membrane.</text>
</comment>
<evidence type="ECO:0000256" key="11">
    <source>
        <dbReference type="SAM" id="MobiDB-lite"/>
    </source>
</evidence>
<gene>
    <name evidence="13" type="ORF">K490DRAFT_72420</name>
</gene>
<organism evidence="13 14">
    <name type="scientific">Saccharata proteae CBS 121410</name>
    <dbReference type="NCBI Taxonomy" id="1314787"/>
    <lineage>
        <taxon>Eukaryota</taxon>
        <taxon>Fungi</taxon>
        <taxon>Dikarya</taxon>
        <taxon>Ascomycota</taxon>
        <taxon>Pezizomycotina</taxon>
        <taxon>Dothideomycetes</taxon>
        <taxon>Dothideomycetes incertae sedis</taxon>
        <taxon>Botryosphaeriales</taxon>
        <taxon>Saccharataceae</taxon>
        <taxon>Saccharata</taxon>
    </lineage>
</organism>
<protein>
    <recommendedName>
        <fullName evidence="9">Small ribosomal subunit protein uS4m</fullName>
    </recommendedName>
</protein>
<dbReference type="GO" id="GO:0019843">
    <property type="term" value="F:rRNA binding"/>
    <property type="evidence" value="ECO:0007669"/>
    <property type="project" value="UniProtKB-KW"/>
</dbReference>
<dbReference type="PROSITE" id="PS50889">
    <property type="entry name" value="S4"/>
    <property type="match status" value="1"/>
</dbReference>
<keyword evidence="7" id="KW-0687">Ribonucleoprotein</keyword>
<feature type="region of interest" description="Disordered" evidence="11">
    <location>
        <begin position="198"/>
        <end position="268"/>
    </location>
</feature>
<evidence type="ECO:0000256" key="7">
    <source>
        <dbReference type="ARBA" id="ARBA00023274"/>
    </source>
</evidence>
<name>A0A6A5YG45_9PEZI</name>
<dbReference type="SUPFAM" id="SSF55174">
    <property type="entry name" value="Alpha-L RNA-binding motif"/>
    <property type="match status" value="1"/>
</dbReference>
<reference evidence="13" key="1">
    <citation type="journal article" date="2020" name="Stud. Mycol.">
        <title>101 Dothideomycetes genomes: a test case for predicting lifestyles and emergence of pathogens.</title>
        <authorList>
            <person name="Haridas S."/>
            <person name="Albert R."/>
            <person name="Binder M."/>
            <person name="Bloem J."/>
            <person name="Labutti K."/>
            <person name="Salamov A."/>
            <person name="Andreopoulos B."/>
            <person name="Baker S."/>
            <person name="Barry K."/>
            <person name="Bills G."/>
            <person name="Bluhm B."/>
            <person name="Cannon C."/>
            <person name="Castanera R."/>
            <person name="Culley D."/>
            <person name="Daum C."/>
            <person name="Ezra D."/>
            <person name="Gonzalez J."/>
            <person name="Henrissat B."/>
            <person name="Kuo A."/>
            <person name="Liang C."/>
            <person name="Lipzen A."/>
            <person name="Lutzoni F."/>
            <person name="Magnuson J."/>
            <person name="Mondo S."/>
            <person name="Nolan M."/>
            <person name="Ohm R."/>
            <person name="Pangilinan J."/>
            <person name="Park H.-J."/>
            <person name="Ramirez L."/>
            <person name="Alfaro M."/>
            <person name="Sun H."/>
            <person name="Tritt A."/>
            <person name="Yoshinaga Y."/>
            <person name="Zwiers L.-H."/>
            <person name="Turgeon B."/>
            <person name="Goodwin S."/>
            <person name="Spatafora J."/>
            <person name="Crous P."/>
            <person name="Grigoriev I."/>
        </authorList>
    </citation>
    <scope>NUCLEOTIDE SEQUENCE</scope>
    <source>
        <strain evidence="13">CBS 121410</strain>
    </source>
</reference>
<evidence type="ECO:0000256" key="1">
    <source>
        <dbReference type="ARBA" id="ARBA00004173"/>
    </source>
</evidence>
<dbReference type="SMART" id="SM00363">
    <property type="entry name" value="S4"/>
    <property type="match status" value="1"/>
</dbReference>
<dbReference type="Pfam" id="PF01479">
    <property type="entry name" value="S4"/>
    <property type="match status" value="1"/>
</dbReference>
<keyword evidence="4 10" id="KW-0694">RNA-binding</keyword>
<dbReference type="InterPro" id="IPR002942">
    <property type="entry name" value="S4_RNA-bd"/>
</dbReference>
<comment type="similarity">
    <text evidence="2">Belongs to the universal ribosomal protein uS4 family.</text>
</comment>
<dbReference type="InterPro" id="IPR022801">
    <property type="entry name" value="Ribosomal_uS4"/>
</dbReference>
<dbReference type="FunFam" id="3.10.290.10:FF:000025">
    <property type="entry name" value="30S ribosomal subunit S4"/>
    <property type="match status" value="1"/>
</dbReference>
<keyword evidence="14" id="KW-1185">Reference proteome</keyword>
<dbReference type="CDD" id="cd00165">
    <property type="entry name" value="S4"/>
    <property type="match status" value="1"/>
</dbReference>
<evidence type="ECO:0000313" key="13">
    <source>
        <dbReference type="EMBL" id="KAF2089741.1"/>
    </source>
</evidence>
<evidence type="ECO:0000256" key="10">
    <source>
        <dbReference type="PROSITE-ProRule" id="PRU00182"/>
    </source>
</evidence>
<evidence type="ECO:0000256" key="4">
    <source>
        <dbReference type="ARBA" id="ARBA00022884"/>
    </source>
</evidence>
<dbReference type="InterPro" id="IPR036986">
    <property type="entry name" value="S4_RNA-bd_sf"/>
</dbReference>
<dbReference type="PANTHER" id="PTHR11831">
    <property type="entry name" value="30S 40S RIBOSOMAL PROTEIN"/>
    <property type="match status" value="1"/>
</dbReference>
<dbReference type="OrthoDB" id="3356781at2759"/>
<dbReference type="EMBL" id="ML978714">
    <property type="protein sequence ID" value="KAF2089741.1"/>
    <property type="molecule type" value="Genomic_DNA"/>
</dbReference>
<evidence type="ECO:0000256" key="9">
    <source>
        <dbReference type="ARBA" id="ARBA00071419"/>
    </source>
</evidence>
<evidence type="ECO:0000256" key="8">
    <source>
        <dbReference type="ARBA" id="ARBA00037226"/>
    </source>
</evidence>
<evidence type="ECO:0000256" key="5">
    <source>
        <dbReference type="ARBA" id="ARBA00022980"/>
    </source>
</evidence>
<dbReference type="Gene3D" id="3.10.290.10">
    <property type="entry name" value="RNA-binding S4 domain"/>
    <property type="match status" value="1"/>
</dbReference>
<dbReference type="PANTHER" id="PTHR11831:SF4">
    <property type="entry name" value="SMALL RIBOSOMAL SUBUNIT PROTEIN US4M"/>
    <property type="match status" value="1"/>
</dbReference>
<dbReference type="GO" id="GO:0005763">
    <property type="term" value="C:mitochondrial small ribosomal subunit"/>
    <property type="evidence" value="ECO:0007669"/>
    <property type="project" value="TreeGrafter"/>
</dbReference>